<name>A0ABN7ABT0_9HEMI</name>
<reference evidence="1 2" key="1">
    <citation type="submission" date="2023-09" db="EMBL/GenBank/DDBJ databases">
        <title>Nesidiocoris tenuis whole genome shotgun sequence.</title>
        <authorList>
            <person name="Shibata T."/>
            <person name="Shimoda M."/>
            <person name="Kobayashi T."/>
            <person name="Uehara T."/>
        </authorList>
    </citation>
    <scope>NUCLEOTIDE SEQUENCE [LARGE SCALE GENOMIC DNA]</scope>
    <source>
        <strain evidence="1 2">Japan</strain>
    </source>
</reference>
<dbReference type="EMBL" id="AP028910">
    <property type="protein sequence ID" value="BES89769.1"/>
    <property type="molecule type" value="Genomic_DNA"/>
</dbReference>
<keyword evidence="2" id="KW-1185">Reference proteome</keyword>
<sequence length="84" mass="9686">MVSLPNLKCTWPPLSSRASASLLLRANEMTAQVPLFVREVTLHHSTLRLWFWLVSKVHDEACCVVRAVGEETYRIPRPRKFLLL</sequence>
<accession>A0ABN7ABT0</accession>
<evidence type="ECO:0008006" key="3">
    <source>
        <dbReference type="Google" id="ProtNLM"/>
    </source>
</evidence>
<dbReference type="Proteomes" id="UP001307889">
    <property type="component" value="Chromosome 2"/>
</dbReference>
<evidence type="ECO:0000313" key="1">
    <source>
        <dbReference type="EMBL" id="BES89769.1"/>
    </source>
</evidence>
<protein>
    <recommendedName>
        <fullName evidence="3">Secreted protein</fullName>
    </recommendedName>
</protein>
<organism evidence="1 2">
    <name type="scientific">Nesidiocoris tenuis</name>
    <dbReference type="NCBI Taxonomy" id="355587"/>
    <lineage>
        <taxon>Eukaryota</taxon>
        <taxon>Metazoa</taxon>
        <taxon>Ecdysozoa</taxon>
        <taxon>Arthropoda</taxon>
        <taxon>Hexapoda</taxon>
        <taxon>Insecta</taxon>
        <taxon>Pterygota</taxon>
        <taxon>Neoptera</taxon>
        <taxon>Paraneoptera</taxon>
        <taxon>Hemiptera</taxon>
        <taxon>Heteroptera</taxon>
        <taxon>Panheteroptera</taxon>
        <taxon>Cimicomorpha</taxon>
        <taxon>Miridae</taxon>
        <taxon>Dicyphina</taxon>
        <taxon>Nesidiocoris</taxon>
    </lineage>
</organism>
<evidence type="ECO:0000313" key="2">
    <source>
        <dbReference type="Proteomes" id="UP001307889"/>
    </source>
</evidence>
<proteinExistence type="predicted"/>
<gene>
    <name evidence="1" type="ORF">NTJ_02576</name>
</gene>